<evidence type="ECO:0000259" key="3">
    <source>
        <dbReference type="PROSITE" id="PS51186"/>
    </source>
</evidence>
<name>A0A0Q3TC66_9BACI</name>
<dbReference type="InterPro" id="IPR000182">
    <property type="entry name" value="GNAT_dom"/>
</dbReference>
<evidence type="ECO:0000313" key="4">
    <source>
        <dbReference type="EMBL" id="KQL51185.1"/>
    </source>
</evidence>
<organism evidence="4 5">
    <name type="scientific">Heyndrickxia shackletonii</name>
    <dbReference type="NCBI Taxonomy" id="157838"/>
    <lineage>
        <taxon>Bacteria</taxon>
        <taxon>Bacillati</taxon>
        <taxon>Bacillota</taxon>
        <taxon>Bacilli</taxon>
        <taxon>Bacillales</taxon>
        <taxon>Bacillaceae</taxon>
        <taxon>Heyndrickxia</taxon>
    </lineage>
</organism>
<dbReference type="GO" id="GO:0016747">
    <property type="term" value="F:acyltransferase activity, transferring groups other than amino-acyl groups"/>
    <property type="evidence" value="ECO:0007669"/>
    <property type="project" value="InterPro"/>
</dbReference>
<proteinExistence type="predicted"/>
<dbReference type="EMBL" id="LJJC01000006">
    <property type="protein sequence ID" value="KQL51185.1"/>
    <property type="molecule type" value="Genomic_DNA"/>
</dbReference>
<feature type="domain" description="N-acetyltransferase" evidence="3">
    <location>
        <begin position="1"/>
        <end position="167"/>
    </location>
</feature>
<accession>A0A0Q3TC66</accession>
<evidence type="ECO:0000313" key="5">
    <source>
        <dbReference type="Proteomes" id="UP000051888"/>
    </source>
</evidence>
<comment type="caution">
    <text evidence="4">The sequence shown here is derived from an EMBL/GenBank/DDBJ whole genome shotgun (WGS) entry which is preliminary data.</text>
</comment>
<dbReference type="Proteomes" id="UP000051888">
    <property type="component" value="Unassembled WGS sequence"/>
</dbReference>
<dbReference type="RefSeq" id="WP_055741488.1">
    <property type="nucleotide sequence ID" value="NZ_JAAIWL010000060.1"/>
</dbReference>
<evidence type="ECO:0000256" key="1">
    <source>
        <dbReference type="ARBA" id="ARBA00022679"/>
    </source>
</evidence>
<keyword evidence="2" id="KW-0012">Acyltransferase</keyword>
<protein>
    <recommendedName>
        <fullName evidence="3">N-acetyltransferase domain-containing protein</fullName>
    </recommendedName>
</protein>
<dbReference type="PATRIC" id="fig|157838.3.peg.4302"/>
<dbReference type="InterPro" id="IPR050680">
    <property type="entry name" value="YpeA/RimI_acetyltransf"/>
</dbReference>
<dbReference type="SUPFAM" id="SSF55729">
    <property type="entry name" value="Acyl-CoA N-acyltransferases (Nat)"/>
    <property type="match status" value="1"/>
</dbReference>
<dbReference type="OrthoDB" id="5292888at2"/>
<keyword evidence="5" id="KW-1185">Reference proteome</keyword>
<dbReference type="Gene3D" id="3.40.630.30">
    <property type="match status" value="1"/>
</dbReference>
<dbReference type="InterPro" id="IPR016181">
    <property type="entry name" value="Acyl_CoA_acyltransferase"/>
</dbReference>
<dbReference type="AlphaFoldDB" id="A0A0Q3TC66"/>
<dbReference type="STRING" id="157838.AN964_19480"/>
<gene>
    <name evidence="4" type="ORF">AN964_19480</name>
</gene>
<dbReference type="PROSITE" id="PS51186">
    <property type="entry name" value="GNAT"/>
    <property type="match status" value="1"/>
</dbReference>
<sequence>MKIRIGTIEDIKGLARVHYESWKTTYSGIFSEETLTNRTYEKVLSNWRPRLENRNEKYQCYLAETEEGEIVAFAECGVERTNNFQIEGELYTLYILESFQRKGIGTLLFKKVIEHLSNHNIHSVMAWVIKDNESRKFYERHGGEVIGEQLIGDTGILEVAYAWKNLNDFI</sequence>
<dbReference type="PANTHER" id="PTHR43420">
    <property type="entry name" value="ACETYLTRANSFERASE"/>
    <property type="match status" value="1"/>
</dbReference>
<keyword evidence="1" id="KW-0808">Transferase</keyword>
<dbReference type="CDD" id="cd04301">
    <property type="entry name" value="NAT_SF"/>
    <property type="match status" value="1"/>
</dbReference>
<reference evidence="4 5" key="1">
    <citation type="submission" date="2015-09" db="EMBL/GenBank/DDBJ databases">
        <title>Genome sequencing project for genomic taxonomy and phylogenomics of Bacillus-like bacteria.</title>
        <authorList>
            <person name="Liu B."/>
            <person name="Wang J."/>
            <person name="Zhu Y."/>
            <person name="Liu G."/>
            <person name="Chen Q."/>
            <person name="Chen Z."/>
            <person name="Lan J."/>
            <person name="Che J."/>
            <person name="Ge C."/>
            <person name="Shi H."/>
            <person name="Pan Z."/>
            <person name="Liu X."/>
        </authorList>
    </citation>
    <scope>NUCLEOTIDE SEQUENCE [LARGE SCALE GENOMIC DNA]</scope>
    <source>
        <strain evidence="4 5">LMG 18435</strain>
    </source>
</reference>
<dbReference type="Pfam" id="PF00583">
    <property type="entry name" value="Acetyltransf_1"/>
    <property type="match status" value="1"/>
</dbReference>
<evidence type="ECO:0000256" key="2">
    <source>
        <dbReference type="ARBA" id="ARBA00023315"/>
    </source>
</evidence>